<dbReference type="GO" id="GO:0016853">
    <property type="term" value="F:isomerase activity"/>
    <property type="evidence" value="ECO:0007669"/>
    <property type="project" value="InterPro"/>
</dbReference>
<reference evidence="2" key="1">
    <citation type="journal article" date="2016" name="Microbiology (Mosc.)">
        <title>The Fe2+ chelator Proferrorosamine A: a gene cluster of Erwinia rhapontici P45 involved in its synthesis and its impact on growth of Erwinia amylovora CFBP1430.</title>
        <authorList>
            <person name="Born Y."/>
            <person name="Remus-Emsermann M.N."/>
            <person name="Bieri M."/>
            <person name="Kamber T."/>
            <person name="Piel J."/>
            <person name="Pelludat C."/>
        </authorList>
    </citation>
    <scope>NUCLEOTIDE SEQUENCE</scope>
    <source>
        <strain evidence="2">P45</strain>
    </source>
</reference>
<evidence type="ECO:0000313" key="2">
    <source>
        <dbReference type="EMBL" id="AMB18976.1"/>
    </source>
</evidence>
<gene>
    <name evidence="2" type="primary">rosD</name>
</gene>
<dbReference type="SMR" id="A0A0Y0AWW3"/>
<dbReference type="EMBL" id="KT210364">
    <property type="protein sequence ID" value="AMB18976.1"/>
    <property type="molecule type" value="Genomic_DNA"/>
</dbReference>
<sequence>MEIIQGNNNVLSELIALANWVRAEIDKGISASEVEKLLVLNKGYKNTTVISVVEMANINFNAKTKNGPTVGDANSHVDQLIDNQGATVGTMTGSGWKIASLPDSSVVSYYHETAETPQGRIETSGIWNSSAIWASQWQSLLAVGVSGDVMGKVGVRQLYQEIPREKYRTLLVLVPLDQIKSLNQ</sequence>
<feature type="domain" description="Allene oxide cyclase barrel-like" evidence="1">
    <location>
        <begin position="63"/>
        <end position="173"/>
    </location>
</feature>
<accession>A0A0Y0AWW3</accession>
<organism evidence="2">
    <name type="scientific">Erwinia rhapontici</name>
    <name type="common">Pectobacterium rhapontici</name>
    <dbReference type="NCBI Taxonomy" id="55212"/>
    <lineage>
        <taxon>Bacteria</taxon>
        <taxon>Pseudomonadati</taxon>
        <taxon>Pseudomonadota</taxon>
        <taxon>Gammaproteobacteria</taxon>
        <taxon>Enterobacterales</taxon>
        <taxon>Erwiniaceae</taxon>
        <taxon>Erwinia</taxon>
    </lineage>
</organism>
<protein>
    <submittedName>
        <fullName evidence="2">RosD</fullName>
    </submittedName>
</protein>
<evidence type="ECO:0000259" key="1">
    <source>
        <dbReference type="Pfam" id="PF18678"/>
    </source>
</evidence>
<dbReference type="Pfam" id="PF18678">
    <property type="entry name" value="AOC_like"/>
    <property type="match status" value="1"/>
</dbReference>
<dbReference type="InterPro" id="IPR041013">
    <property type="entry name" value="AOC-like"/>
</dbReference>
<name>A0A0Y0AWW3_ERWRD</name>
<proteinExistence type="predicted"/>
<dbReference type="GO" id="GO:0017000">
    <property type="term" value="P:antibiotic biosynthetic process"/>
    <property type="evidence" value="ECO:0007669"/>
    <property type="project" value="InterPro"/>
</dbReference>
<dbReference type="AlphaFoldDB" id="A0A0Y0AWW3"/>